<keyword evidence="2" id="KW-1185">Reference proteome</keyword>
<dbReference type="EMBL" id="JBIAMT010000003">
    <property type="protein sequence ID" value="MFF0498519.1"/>
    <property type="molecule type" value="Genomic_DNA"/>
</dbReference>
<gene>
    <name evidence="1" type="ORF">ACFYU5_19090</name>
</gene>
<dbReference type="Proteomes" id="UP001601442">
    <property type="component" value="Unassembled WGS sequence"/>
</dbReference>
<evidence type="ECO:0000313" key="1">
    <source>
        <dbReference type="EMBL" id="MFF0498519.1"/>
    </source>
</evidence>
<organism evidence="1 2">
    <name type="scientific">Nocardia aobensis</name>
    <dbReference type="NCBI Taxonomy" id="257277"/>
    <lineage>
        <taxon>Bacteria</taxon>
        <taxon>Bacillati</taxon>
        <taxon>Actinomycetota</taxon>
        <taxon>Actinomycetes</taxon>
        <taxon>Mycobacteriales</taxon>
        <taxon>Nocardiaceae</taxon>
        <taxon>Nocardia</taxon>
    </lineage>
</organism>
<dbReference type="InterPro" id="IPR008983">
    <property type="entry name" value="Tumour_necrosis_fac-like_dom"/>
</dbReference>
<sequence>MELMFVVRSNSPAFRPSGMTEGSSFTLPSAYTTITGWVADTTHYPGSTVSSNGLVVQNTKTGAVINCNVQYTSSFAMTLTLRLFQNGTQIAQGSATASATSGTATVSATVNVTAGDNITVQASASQNNFGSTTTGSGTFVTVV</sequence>
<protein>
    <submittedName>
        <fullName evidence="1">Uncharacterized protein</fullName>
    </submittedName>
</protein>
<reference evidence="1 2" key="1">
    <citation type="submission" date="2024-10" db="EMBL/GenBank/DDBJ databases">
        <title>The Natural Products Discovery Center: Release of the First 8490 Sequenced Strains for Exploring Actinobacteria Biosynthetic Diversity.</title>
        <authorList>
            <person name="Kalkreuter E."/>
            <person name="Kautsar S.A."/>
            <person name="Yang D."/>
            <person name="Bader C.D."/>
            <person name="Teijaro C.N."/>
            <person name="Fluegel L."/>
            <person name="Davis C.M."/>
            <person name="Simpson J.R."/>
            <person name="Lauterbach L."/>
            <person name="Steele A.D."/>
            <person name="Gui C."/>
            <person name="Meng S."/>
            <person name="Li G."/>
            <person name="Viehrig K."/>
            <person name="Ye F."/>
            <person name="Su P."/>
            <person name="Kiefer A.F."/>
            <person name="Nichols A."/>
            <person name="Cepeda A.J."/>
            <person name="Yan W."/>
            <person name="Fan B."/>
            <person name="Jiang Y."/>
            <person name="Adhikari A."/>
            <person name="Zheng C.-J."/>
            <person name="Schuster L."/>
            <person name="Cowan T.M."/>
            <person name="Smanski M.J."/>
            <person name="Chevrette M.G."/>
            <person name="De Carvalho L.P.S."/>
            <person name="Shen B."/>
        </authorList>
    </citation>
    <scope>NUCLEOTIDE SEQUENCE [LARGE SCALE GENOMIC DNA]</scope>
    <source>
        <strain evidence="1 2">NPDC004119</strain>
    </source>
</reference>
<accession>A0ABW6P5T8</accession>
<name>A0ABW6P5T8_9NOCA</name>
<proteinExistence type="predicted"/>
<dbReference type="Gene3D" id="2.60.120.40">
    <property type="match status" value="1"/>
</dbReference>
<evidence type="ECO:0000313" key="2">
    <source>
        <dbReference type="Proteomes" id="UP001601442"/>
    </source>
</evidence>
<dbReference type="RefSeq" id="WP_387396040.1">
    <property type="nucleotide sequence ID" value="NZ_JBIAMT010000003.1"/>
</dbReference>
<comment type="caution">
    <text evidence="1">The sequence shown here is derived from an EMBL/GenBank/DDBJ whole genome shotgun (WGS) entry which is preliminary data.</text>
</comment>